<keyword evidence="4" id="KW-1185">Reference proteome</keyword>
<feature type="compositionally biased region" description="Low complexity" evidence="1">
    <location>
        <begin position="21"/>
        <end position="35"/>
    </location>
</feature>
<evidence type="ECO:0000313" key="4">
    <source>
        <dbReference type="Proteomes" id="UP000762676"/>
    </source>
</evidence>
<evidence type="ECO:0000256" key="1">
    <source>
        <dbReference type="SAM" id="MobiDB-lite"/>
    </source>
</evidence>
<evidence type="ECO:0000313" key="3">
    <source>
        <dbReference type="EMBL" id="GFR81813.1"/>
    </source>
</evidence>
<sequence>MDSRREQWVSQRAKCNDKLTGTRTASNTTRTAGASVGDRMKRRRPQVSWLLGPGLSAAVAAWLPGWLLDCLHCSIQMIQQVRPPGGSRQVEDRPRCVQSPGC</sequence>
<protein>
    <submittedName>
        <fullName evidence="3">Uncharacterized protein</fullName>
    </submittedName>
</protein>
<dbReference type="Proteomes" id="UP000762676">
    <property type="component" value="Unassembled WGS sequence"/>
</dbReference>
<proteinExistence type="predicted"/>
<keyword evidence="2" id="KW-0812">Transmembrane</keyword>
<organism evidence="3 4">
    <name type="scientific">Elysia marginata</name>
    <dbReference type="NCBI Taxonomy" id="1093978"/>
    <lineage>
        <taxon>Eukaryota</taxon>
        <taxon>Metazoa</taxon>
        <taxon>Spiralia</taxon>
        <taxon>Lophotrochozoa</taxon>
        <taxon>Mollusca</taxon>
        <taxon>Gastropoda</taxon>
        <taxon>Heterobranchia</taxon>
        <taxon>Euthyneura</taxon>
        <taxon>Panpulmonata</taxon>
        <taxon>Sacoglossa</taxon>
        <taxon>Placobranchoidea</taxon>
        <taxon>Plakobranchidae</taxon>
        <taxon>Elysia</taxon>
    </lineage>
</organism>
<dbReference type="AlphaFoldDB" id="A0AAV4G9Z8"/>
<keyword evidence="2" id="KW-0472">Membrane</keyword>
<feature type="transmembrane region" description="Helical" evidence="2">
    <location>
        <begin position="49"/>
        <end position="68"/>
    </location>
</feature>
<accession>A0AAV4G9Z8</accession>
<gene>
    <name evidence="3" type="ORF">ElyMa_005935400</name>
</gene>
<comment type="caution">
    <text evidence="3">The sequence shown here is derived from an EMBL/GenBank/DDBJ whole genome shotgun (WGS) entry which is preliminary data.</text>
</comment>
<evidence type="ECO:0000256" key="2">
    <source>
        <dbReference type="SAM" id="Phobius"/>
    </source>
</evidence>
<dbReference type="EMBL" id="BMAT01011906">
    <property type="protein sequence ID" value="GFR81813.1"/>
    <property type="molecule type" value="Genomic_DNA"/>
</dbReference>
<feature type="region of interest" description="Disordered" evidence="1">
    <location>
        <begin position="1"/>
        <end position="42"/>
    </location>
</feature>
<name>A0AAV4G9Z8_9GAST</name>
<keyword evidence="2" id="KW-1133">Transmembrane helix</keyword>
<feature type="region of interest" description="Disordered" evidence="1">
    <location>
        <begin position="82"/>
        <end position="102"/>
    </location>
</feature>
<reference evidence="3 4" key="1">
    <citation type="journal article" date="2021" name="Elife">
        <title>Chloroplast acquisition without the gene transfer in kleptoplastic sea slugs, Plakobranchus ocellatus.</title>
        <authorList>
            <person name="Maeda T."/>
            <person name="Takahashi S."/>
            <person name="Yoshida T."/>
            <person name="Shimamura S."/>
            <person name="Takaki Y."/>
            <person name="Nagai Y."/>
            <person name="Toyoda A."/>
            <person name="Suzuki Y."/>
            <person name="Arimoto A."/>
            <person name="Ishii H."/>
            <person name="Satoh N."/>
            <person name="Nishiyama T."/>
            <person name="Hasebe M."/>
            <person name="Maruyama T."/>
            <person name="Minagawa J."/>
            <person name="Obokata J."/>
            <person name="Shigenobu S."/>
        </authorList>
    </citation>
    <scope>NUCLEOTIDE SEQUENCE [LARGE SCALE GENOMIC DNA]</scope>
</reference>